<keyword evidence="3" id="KW-1185">Reference proteome</keyword>
<keyword evidence="1" id="KW-1277">Toxin-antitoxin system</keyword>
<accession>A0A2U3I7X1</accession>
<dbReference type="EMBL" id="OGTP01000011">
    <property type="protein sequence ID" value="SPB16286.1"/>
    <property type="molecule type" value="Genomic_DNA"/>
</dbReference>
<dbReference type="OrthoDB" id="121597at2"/>
<dbReference type="Gene3D" id="3.30.2310.20">
    <property type="entry name" value="RelE-like"/>
    <property type="match status" value="1"/>
</dbReference>
<evidence type="ECO:0000313" key="3">
    <source>
        <dbReference type="Proteomes" id="UP000238169"/>
    </source>
</evidence>
<organism evidence="2 3">
    <name type="scientific">Caballeronia novacaledonica</name>
    <dbReference type="NCBI Taxonomy" id="1544861"/>
    <lineage>
        <taxon>Bacteria</taxon>
        <taxon>Pseudomonadati</taxon>
        <taxon>Pseudomonadota</taxon>
        <taxon>Betaproteobacteria</taxon>
        <taxon>Burkholderiales</taxon>
        <taxon>Burkholderiaceae</taxon>
        <taxon>Caballeronia</taxon>
    </lineage>
</organism>
<dbReference type="InterPro" id="IPR035093">
    <property type="entry name" value="RelE/ParE_toxin_dom_sf"/>
</dbReference>
<protein>
    <submittedName>
        <fullName evidence="2">Plasmid stabilization system protein</fullName>
    </submittedName>
</protein>
<sequence length="99" mass="11555">MTYTVRYTRAARDDLIRLFQFQLERDLQVAERAVEAIREGIGVLKNFPFTCRKADEKNPFLRELLVSFGTSGYVVLFEIDDDTAVSILAIRHQLEEDYH</sequence>
<dbReference type="AlphaFoldDB" id="A0A2U3I7X1"/>
<name>A0A2U3I7X1_9BURK</name>
<evidence type="ECO:0000256" key="1">
    <source>
        <dbReference type="ARBA" id="ARBA00022649"/>
    </source>
</evidence>
<gene>
    <name evidence="2" type="ORF">NOV72_03486</name>
</gene>
<dbReference type="RefSeq" id="WP_106855879.1">
    <property type="nucleotide sequence ID" value="NZ_OGTP01000011.1"/>
</dbReference>
<dbReference type="SUPFAM" id="SSF143011">
    <property type="entry name" value="RelE-like"/>
    <property type="match status" value="1"/>
</dbReference>
<dbReference type="InterPro" id="IPR007712">
    <property type="entry name" value="RelE/ParE_toxin"/>
</dbReference>
<dbReference type="Pfam" id="PF05016">
    <property type="entry name" value="ParE_toxin"/>
    <property type="match status" value="1"/>
</dbReference>
<proteinExistence type="predicted"/>
<dbReference type="Proteomes" id="UP000238169">
    <property type="component" value="Unassembled WGS sequence"/>
</dbReference>
<evidence type="ECO:0000313" key="2">
    <source>
        <dbReference type="EMBL" id="SPB16286.1"/>
    </source>
</evidence>
<reference evidence="3" key="1">
    <citation type="submission" date="2018-01" db="EMBL/GenBank/DDBJ databases">
        <authorList>
            <person name="Peeters C."/>
        </authorList>
    </citation>
    <scope>NUCLEOTIDE SEQUENCE [LARGE SCALE GENOMIC DNA]</scope>
</reference>